<organism evidence="2 3">
    <name type="scientific">Moorena producens PAL-8-15-08-1</name>
    <dbReference type="NCBI Taxonomy" id="1458985"/>
    <lineage>
        <taxon>Bacteria</taxon>
        <taxon>Bacillati</taxon>
        <taxon>Cyanobacteriota</taxon>
        <taxon>Cyanophyceae</taxon>
        <taxon>Coleofasciculales</taxon>
        <taxon>Coleofasciculaceae</taxon>
        <taxon>Moorena</taxon>
    </lineage>
</organism>
<evidence type="ECO:0000313" key="2">
    <source>
        <dbReference type="EMBL" id="AOX01747.1"/>
    </source>
</evidence>
<evidence type="ECO:0008006" key="4">
    <source>
        <dbReference type="Google" id="ProtNLM"/>
    </source>
</evidence>
<dbReference type="SUPFAM" id="SSF141571">
    <property type="entry name" value="Pentapeptide repeat-like"/>
    <property type="match status" value="1"/>
</dbReference>
<dbReference type="InterPro" id="IPR044213">
    <property type="entry name" value="At2g44920-like"/>
</dbReference>
<keyword evidence="1" id="KW-0732">Signal</keyword>
<protein>
    <recommendedName>
        <fullName evidence="4">Low-complexity protein</fullName>
    </recommendedName>
</protein>
<feature type="signal peptide" evidence="1">
    <location>
        <begin position="1"/>
        <end position="24"/>
    </location>
</feature>
<dbReference type="PANTHER" id="PTHR47200:SF2">
    <property type="entry name" value="THYLAKOID LUMENAL 15 KDA PROTEIN 1, CHLOROPLASTIC"/>
    <property type="match status" value="1"/>
</dbReference>
<name>A0A1D8TVR4_9CYAN</name>
<evidence type="ECO:0000313" key="3">
    <source>
        <dbReference type="Proteomes" id="UP000177870"/>
    </source>
</evidence>
<proteinExistence type="predicted"/>
<dbReference type="InterPro" id="IPR001646">
    <property type="entry name" value="5peptide_repeat"/>
</dbReference>
<dbReference type="STRING" id="1458985.BJP34_21955"/>
<evidence type="ECO:0000256" key="1">
    <source>
        <dbReference type="SAM" id="SignalP"/>
    </source>
</evidence>
<accession>A0A1D8TVR4</accession>
<dbReference type="EMBL" id="CP017599">
    <property type="protein sequence ID" value="AOX01747.1"/>
    <property type="molecule type" value="Genomic_DNA"/>
</dbReference>
<feature type="chain" id="PRO_5009438873" description="Low-complexity protein" evidence="1">
    <location>
        <begin position="25"/>
        <end position="160"/>
    </location>
</feature>
<dbReference type="Proteomes" id="UP000177870">
    <property type="component" value="Chromosome"/>
</dbReference>
<dbReference type="KEGG" id="mpro:BJP34_21955"/>
<gene>
    <name evidence="2" type="ORF">BJP34_21955</name>
</gene>
<dbReference type="Pfam" id="PF00805">
    <property type="entry name" value="Pentapeptide"/>
    <property type="match status" value="2"/>
</dbReference>
<dbReference type="Gene3D" id="2.160.20.80">
    <property type="entry name" value="E3 ubiquitin-protein ligase SopA"/>
    <property type="match status" value="1"/>
</dbReference>
<dbReference type="AlphaFoldDB" id="A0A1D8TVR4"/>
<sequence>MFFRLLVTFLFACSVFCYPLPVHAKSIACDGKQLVGADLSGQDLQEVKITYCNLDQANLADAKLIKASIQHTTLNNANLHGADFTNSDTYNISFNGADLTDAIFTGSLLQRASFDGANITGADFSSTLIQPVRERLKLCDVASGVNPTTGVVTRDSLGCW</sequence>
<dbReference type="PANTHER" id="PTHR47200">
    <property type="entry name" value="THYLAKOID LUMENAL 15 KDA PROTEIN 1, CHLOROPLASTIC"/>
    <property type="match status" value="1"/>
</dbReference>
<reference evidence="3" key="1">
    <citation type="submission" date="2016-10" db="EMBL/GenBank/DDBJ databases">
        <title>Comparative genomics uncovers the prolific and rare metabolic potential of the cyanobacterial genus Moorea.</title>
        <authorList>
            <person name="Leao T."/>
            <person name="Castelao G."/>
            <person name="Korobeynikov A."/>
            <person name="Monroe E.A."/>
            <person name="Podell S."/>
            <person name="Glukhov E."/>
            <person name="Allen E."/>
            <person name="Gerwick W.H."/>
            <person name="Gerwick L."/>
        </authorList>
    </citation>
    <scope>NUCLEOTIDE SEQUENCE [LARGE SCALE GENOMIC DNA]</scope>
    <source>
        <strain evidence="3">PAL-8-15-08-1</strain>
    </source>
</reference>